<evidence type="ECO:0000256" key="1">
    <source>
        <dbReference type="ARBA" id="ARBA00022679"/>
    </source>
</evidence>
<keyword evidence="2" id="KW-0547">Nucleotide-binding</keyword>
<dbReference type="eggNOG" id="ENOG502QRU4">
    <property type="taxonomic scope" value="Eukaryota"/>
</dbReference>
<protein>
    <recommendedName>
        <fullName evidence="5">Protein kinase domain-containing protein</fullName>
    </recommendedName>
</protein>
<keyword evidence="7" id="KW-1185">Reference proteome</keyword>
<keyword evidence="4" id="KW-0067">ATP-binding</keyword>
<dbReference type="InParanoid" id="A0A1Z5R2E7"/>
<evidence type="ECO:0000259" key="5">
    <source>
        <dbReference type="PROSITE" id="PS50011"/>
    </source>
</evidence>
<dbReference type="SUPFAM" id="SSF56112">
    <property type="entry name" value="Protein kinase-like (PK-like)"/>
    <property type="match status" value="1"/>
</dbReference>
<dbReference type="Gene3D" id="1.10.510.10">
    <property type="entry name" value="Transferase(Phosphotransferase) domain 1"/>
    <property type="match status" value="1"/>
</dbReference>
<evidence type="ECO:0000256" key="2">
    <source>
        <dbReference type="ARBA" id="ARBA00022741"/>
    </source>
</evidence>
<dbReference type="PROSITE" id="PS50011">
    <property type="entry name" value="PROTEIN_KINASE_DOM"/>
    <property type="match status" value="1"/>
</dbReference>
<dbReference type="Gramene" id="OQU77944">
    <property type="protein sequence ID" value="OQU77944"/>
    <property type="gene ID" value="SORBI_3009G127201"/>
</dbReference>
<dbReference type="AlphaFoldDB" id="A0A1Z5R2E7"/>
<dbReference type="OMA" id="NPMHAND"/>
<dbReference type="InterPro" id="IPR052059">
    <property type="entry name" value="CR_Ser/Thr_kinase"/>
</dbReference>
<keyword evidence="1" id="KW-0808">Transferase</keyword>
<evidence type="ECO:0000313" key="7">
    <source>
        <dbReference type="Proteomes" id="UP000000768"/>
    </source>
</evidence>
<evidence type="ECO:0000256" key="3">
    <source>
        <dbReference type="ARBA" id="ARBA00022777"/>
    </source>
</evidence>
<feature type="domain" description="Protein kinase" evidence="5">
    <location>
        <begin position="1"/>
        <end position="129"/>
    </location>
</feature>
<accession>A0A1Z5R2E7</accession>
<dbReference type="InterPro" id="IPR000719">
    <property type="entry name" value="Prot_kinase_dom"/>
</dbReference>
<dbReference type="InterPro" id="IPR011009">
    <property type="entry name" value="Kinase-like_dom_sf"/>
</dbReference>
<gene>
    <name evidence="6" type="ORF">SORBI_3009G127201</name>
</gene>
<dbReference type="Proteomes" id="UP000000768">
    <property type="component" value="Chromosome 9"/>
</dbReference>
<dbReference type="Pfam" id="PF07714">
    <property type="entry name" value="PK_Tyr_Ser-Thr"/>
    <property type="match status" value="1"/>
</dbReference>
<dbReference type="InterPro" id="IPR001245">
    <property type="entry name" value="Ser-Thr/Tyr_kinase_cat_dom"/>
</dbReference>
<name>A0A1Z5R2E7_SORBI</name>
<evidence type="ECO:0000256" key="4">
    <source>
        <dbReference type="ARBA" id="ARBA00022840"/>
    </source>
</evidence>
<dbReference type="PANTHER" id="PTHR47973">
    <property type="entry name" value="CYSTEINE-RICH RECEPTOR-LIKE PROTEIN KINASE 3"/>
    <property type="match status" value="1"/>
</dbReference>
<sequence>MDDQSHLSTGLAGTFGYMAPEYIVHGQLTEKADIYSYGVLVLEIVTGRNNHNSVALSEEGLSLIALIWRHYNAGTLMELMDPNLREQCSEEDAVQVFHVGLLCTQASPNLRPPMWKMVEMLSCRDHNVVLPRPTQPPFINVKGSNAKSDSPGSPFSLSQLSVRCRPGKRCGWRYVLLFFFFFEQSGGAKAPTVKKFY</sequence>
<dbReference type="GO" id="GO:0004674">
    <property type="term" value="F:protein serine/threonine kinase activity"/>
    <property type="evidence" value="ECO:0000318"/>
    <property type="project" value="GO_Central"/>
</dbReference>
<evidence type="ECO:0000313" key="6">
    <source>
        <dbReference type="EMBL" id="OQU77944.1"/>
    </source>
</evidence>
<dbReference type="GO" id="GO:0005524">
    <property type="term" value="F:ATP binding"/>
    <property type="evidence" value="ECO:0007669"/>
    <property type="project" value="UniProtKB-KW"/>
</dbReference>
<organism evidence="6 7">
    <name type="scientific">Sorghum bicolor</name>
    <name type="common">Sorghum</name>
    <name type="synonym">Sorghum vulgare</name>
    <dbReference type="NCBI Taxonomy" id="4558"/>
    <lineage>
        <taxon>Eukaryota</taxon>
        <taxon>Viridiplantae</taxon>
        <taxon>Streptophyta</taxon>
        <taxon>Embryophyta</taxon>
        <taxon>Tracheophyta</taxon>
        <taxon>Spermatophyta</taxon>
        <taxon>Magnoliopsida</taxon>
        <taxon>Liliopsida</taxon>
        <taxon>Poales</taxon>
        <taxon>Poaceae</taxon>
        <taxon>PACMAD clade</taxon>
        <taxon>Panicoideae</taxon>
        <taxon>Andropogonodae</taxon>
        <taxon>Andropogoneae</taxon>
        <taxon>Sorghinae</taxon>
        <taxon>Sorghum</taxon>
    </lineage>
</organism>
<reference evidence="7" key="2">
    <citation type="journal article" date="2018" name="Plant J.">
        <title>The Sorghum bicolor reference genome: improved assembly, gene annotations, a transcriptome atlas, and signatures of genome organization.</title>
        <authorList>
            <person name="McCormick R.F."/>
            <person name="Truong S.K."/>
            <person name="Sreedasyam A."/>
            <person name="Jenkins J."/>
            <person name="Shu S."/>
            <person name="Sims D."/>
            <person name="Kennedy M."/>
            <person name="Amirebrahimi M."/>
            <person name="Weers B.D."/>
            <person name="McKinley B."/>
            <person name="Mattison A."/>
            <person name="Morishige D.T."/>
            <person name="Grimwood J."/>
            <person name="Schmutz J."/>
            <person name="Mullet J.E."/>
        </authorList>
    </citation>
    <scope>NUCLEOTIDE SEQUENCE [LARGE SCALE GENOMIC DNA]</scope>
    <source>
        <strain evidence="7">cv. BTx623</strain>
    </source>
</reference>
<dbReference type="EMBL" id="CM000768">
    <property type="protein sequence ID" value="OQU77944.1"/>
    <property type="molecule type" value="Genomic_DNA"/>
</dbReference>
<proteinExistence type="predicted"/>
<keyword evidence="3" id="KW-0418">Kinase</keyword>
<reference evidence="6 7" key="1">
    <citation type="journal article" date="2009" name="Nature">
        <title>The Sorghum bicolor genome and the diversification of grasses.</title>
        <authorList>
            <person name="Paterson A.H."/>
            <person name="Bowers J.E."/>
            <person name="Bruggmann R."/>
            <person name="Dubchak I."/>
            <person name="Grimwood J."/>
            <person name="Gundlach H."/>
            <person name="Haberer G."/>
            <person name="Hellsten U."/>
            <person name="Mitros T."/>
            <person name="Poliakov A."/>
            <person name="Schmutz J."/>
            <person name="Spannagl M."/>
            <person name="Tang H."/>
            <person name="Wang X."/>
            <person name="Wicker T."/>
            <person name="Bharti A.K."/>
            <person name="Chapman J."/>
            <person name="Feltus F.A."/>
            <person name="Gowik U."/>
            <person name="Grigoriev I.V."/>
            <person name="Lyons E."/>
            <person name="Maher C.A."/>
            <person name="Martis M."/>
            <person name="Narechania A."/>
            <person name="Otillar R.P."/>
            <person name="Penning B.W."/>
            <person name="Salamov A.A."/>
            <person name="Wang Y."/>
            <person name="Zhang L."/>
            <person name="Carpita N.C."/>
            <person name="Freeling M."/>
            <person name="Gingle A.R."/>
            <person name="Hash C.T."/>
            <person name="Keller B."/>
            <person name="Klein P."/>
            <person name="Kresovich S."/>
            <person name="McCann M.C."/>
            <person name="Ming R."/>
            <person name="Peterson D.G."/>
            <person name="Mehboob-ur-Rahman"/>
            <person name="Ware D."/>
            <person name="Westhoff P."/>
            <person name="Mayer K.F."/>
            <person name="Messing J."/>
            <person name="Rokhsar D.S."/>
        </authorList>
    </citation>
    <scope>NUCLEOTIDE SEQUENCE [LARGE SCALE GENOMIC DNA]</scope>
    <source>
        <strain evidence="7">cv. BTx623</strain>
    </source>
</reference>